<reference evidence="3" key="1">
    <citation type="submission" date="2021-01" db="EMBL/GenBank/DDBJ databases">
        <title>Caligus Genome Assembly.</title>
        <authorList>
            <person name="Gallardo-Escarate C."/>
        </authorList>
    </citation>
    <scope>NUCLEOTIDE SEQUENCE [LARGE SCALE GENOMIC DNA]</scope>
</reference>
<feature type="compositionally biased region" description="Basic and acidic residues" evidence="1">
    <location>
        <begin position="43"/>
        <end position="62"/>
    </location>
</feature>
<accession>A0A7T8GXI7</accession>
<gene>
    <name evidence="2" type="ORF">FKW44_020575</name>
</gene>
<evidence type="ECO:0000256" key="1">
    <source>
        <dbReference type="SAM" id="MobiDB-lite"/>
    </source>
</evidence>
<protein>
    <submittedName>
        <fullName evidence="2">Uncharacterized protein</fullName>
    </submittedName>
</protein>
<dbReference type="AlphaFoldDB" id="A0A7T8GXI7"/>
<proteinExistence type="predicted"/>
<keyword evidence="3" id="KW-1185">Reference proteome</keyword>
<organism evidence="2 3">
    <name type="scientific">Caligus rogercresseyi</name>
    <name type="common">Sea louse</name>
    <dbReference type="NCBI Taxonomy" id="217165"/>
    <lineage>
        <taxon>Eukaryota</taxon>
        <taxon>Metazoa</taxon>
        <taxon>Ecdysozoa</taxon>
        <taxon>Arthropoda</taxon>
        <taxon>Crustacea</taxon>
        <taxon>Multicrustacea</taxon>
        <taxon>Hexanauplia</taxon>
        <taxon>Copepoda</taxon>
        <taxon>Siphonostomatoida</taxon>
        <taxon>Caligidae</taxon>
        <taxon>Caligus</taxon>
    </lineage>
</organism>
<dbReference type="EMBL" id="CP045903">
    <property type="protein sequence ID" value="QQP39632.1"/>
    <property type="molecule type" value="Genomic_DNA"/>
</dbReference>
<name>A0A7T8GXI7_CALRO</name>
<dbReference type="Proteomes" id="UP000595437">
    <property type="component" value="Chromosome 14"/>
</dbReference>
<sequence length="101" mass="11278">MPVEKSLKGVLPEEEALLRTQLLQVLKSEEEPLASDSLGSESDWAKDLQSEFQRKDPPSPRRLQEYEALIQRSSGVKLSSVLSSDPEGRILFQELCLATGH</sequence>
<evidence type="ECO:0000313" key="3">
    <source>
        <dbReference type="Proteomes" id="UP000595437"/>
    </source>
</evidence>
<feature type="region of interest" description="Disordered" evidence="1">
    <location>
        <begin position="30"/>
        <end position="62"/>
    </location>
</feature>
<evidence type="ECO:0000313" key="2">
    <source>
        <dbReference type="EMBL" id="QQP39632.1"/>
    </source>
</evidence>